<keyword evidence="10 17" id="KW-0418">Kinase</keyword>
<comment type="pathway">
    <text evidence="2 17">Amino-acid biosynthesis; L-arginine biosynthesis; N(2)-acetyl-L-ornithine from L-glutamate: step 2/4.</text>
</comment>
<dbReference type="Pfam" id="PF22698">
    <property type="entry name" value="Semialdhyde_dhC_1"/>
    <property type="match status" value="1"/>
</dbReference>
<dbReference type="InterPro" id="IPR036291">
    <property type="entry name" value="NAD(P)-bd_dom_sf"/>
</dbReference>
<dbReference type="GO" id="GO:0003991">
    <property type="term" value="F:acetylglutamate kinase activity"/>
    <property type="evidence" value="ECO:0007669"/>
    <property type="project" value="InterPro"/>
</dbReference>
<dbReference type="SUPFAM" id="SSF53633">
    <property type="entry name" value="Carbamate kinase-like"/>
    <property type="match status" value="1"/>
</dbReference>
<keyword evidence="8 17" id="KW-0808">Transferase</keyword>
<dbReference type="PROSITE" id="PS51731">
    <property type="entry name" value="GNAT_NAGS"/>
    <property type="match status" value="1"/>
</dbReference>
<name>A0A0D0V658_9TREE</name>
<evidence type="ECO:0000256" key="17">
    <source>
        <dbReference type="PIRNR" id="PIRNR036440"/>
    </source>
</evidence>
<dbReference type="Gene3D" id="3.30.360.10">
    <property type="entry name" value="Dihydrodipicolinate Reductase, domain 2"/>
    <property type="match status" value="1"/>
</dbReference>
<dbReference type="InterPro" id="IPR000534">
    <property type="entry name" value="Semialdehyde_DH_NAD-bd"/>
</dbReference>
<evidence type="ECO:0000256" key="11">
    <source>
        <dbReference type="ARBA" id="ARBA00022840"/>
    </source>
</evidence>
<reference evidence="19 20" key="1">
    <citation type="submission" date="2015-01" db="EMBL/GenBank/DDBJ databases">
        <title>The Genome Sequence of Cryptococcus gattii Ram5.</title>
        <authorList>
            <consortium name="The Broad Institute Genomics Platform"/>
            <person name="Cuomo C."/>
            <person name="Litvintseva A."/>
            <person name="Chen Y."/>
            <person name="Heitman J."/>
            <person name="Sun S."/>
            <person name="Springer D."/>
            <person name="Dromer F."/>
            <person name="Young S."/>
            <person name="Zeng Q."/>
            <person name="Gargeya S."/>
            <person name="Abouelleil A."/>
            <person name="Alvarado L."/>
            <person name="Chapman S.B."/>
            <person name="Gainer-Dewar J."/>
            <person name="Goldberg J."/>
            <person name="Griggs A."/>
            <person name="Gujja S."/>
            <person name="Hansen M."/>
            <person name="Howarth C."/>
            <person name="Imamovic A."/>
            <person name="Larimer J."/>
            <person name="Murphy C."/>
            <person name="Naylor J."/>
            <person name="Pearson M."/>
            <person name="Priest M."/>
            <person name="Roberts A."/>
            <person name="Saif S."/>
            <person name="Shea T."/>
            <person name="Sykes S."/>
            <person name="Wortman J."/>
            <person name="Nusbaum C."/>
            <person name="Birren B."/>
        </authorList>
    </citation>
    <scope>NUCLEOTIDE SEQUENCE [LARGE SCALE GENOMIC DNA]</scope>
    <source>
        <strain evidence="19 20">Ram5</strain>
    </source>
</reference>
<evidence type="ECO:0000256" key="15">
    <source>
        <dbReference type="ARBA" id="ARBA00023128"/>
    </source>
</evidence>
<dbReference type="CDD" id="cd24149">
    <property type="entry name" value="AGPR_N_ARG5_6_like"/>
    <property type="match status" value="1"/>
</dbReference>
<dbReference type="GO" id="GO:0005524">
    <property type="term" value="F:ATP binding"/>
    <property type="evidence" value="ECO:0007669"/>
    <property type="project" value="UniProtKB-UniRule"/>
</dbReference>
<dbReference type="InterPro" id="IPR004662">
    <property type="entry name" value="AcgluKinase_fam"/>
</dbReference>
<dbReference type="CDD" id="cd04252">
    <property type="entry name" value="AAK_NAGK-fArgBP"/>
    <property type="match status" value="1"/>
</dbReference>
<dbReference type="InterPro" id="IPR006855">
    <property type="entry name" value="Vertebrate-like_GNAT_dom"/>
</dbReference>
<evidence type="ECO:0000256" key="8">
    <source>
        <dbReference type="ARBA" id="ARBA00022679"/>
    </source>
</evidence>
<dbReference type="SUPFAM" id="SSF51735">
    <property type="entry name" value="NAD(P)-binding Rossmann-fold domains"/>
    <property type="match status" value="1"/>
</dbReference>
<sequence>MLRRSHIPRAVLNISRVPASRAFTKPSLPLSASSQLTKRDSNNVLFEFDAHKVGNEIRKRGLVNLLGVQREGGMDRDTIIRLLYSLGSRHEVERYLRIFTQSSKASPGGVLPEAKFAVLKIGGAILTNELEDLALSLSFLNRLGLFPVVLHGAGPQLNEILESEGVVPDYEDGIRITDAKTLAVARRVFLQENLKLTTALERLGTRARPIPTGVFTADYLDKSKYGLVGKITRVDKAPIEAAIKAGCLPILTSLAENAEGQILNVNADVAAGELARVLEPMKIVYLNEKGGLFHGVTGKKISTINLDEEYDALMKESWVKFGTKLKIREIKELLDTLPRTSSVAIISTDMLQKELFTDAGAGTLIRRGYKLYKQPSVEAVGSTQLRQVFTERDPEVESGRKSVAEIFSELKNSPHTIYGDEPFDVVAVVSHPPGETPVMTKFLPSRNGILNKIVDNVFDAIKKDHKRLFWTAKADDENRAWHFERADGSFTRAGRSLFWYGVPDVKEVERIIEGFEENGRIERVFLPVGPSVPPHRRAAPAAAPGATPAGARTFSTSVRPTLAGTSTTSTRGYATAVDAAPRKRVALIGARGYTGQNLISLIDNHPHLDLTHVSSRELAGLPLKDYKKSAVNYSNLSVEDVGKMAEANEVDAWVMALPNGVCKPFVDAIDKASKKGGKSVIVDLSADYRFENDWTYGLPELYGRDLVKQATRVSNPGCYATNTQLLLAPLMPHLDKVQMPSIFGVSGFSGAGTKSGEKDAEGRPKTVPKISAEDLKGGIRPYSLTDHIHEREASRHLSSLIPSSTNPFSLAFIPNVAPWFSGIISVLTAPLDKSMRASEIIELYEEKYGKEPLVQIQKTVPDVTEVMGKHGWRVGGVQVHSSGKRVVVVGALDNLLKGAATQAMQNLNLALGYEELAGVPTDKF</sequence>
<keyword evidence="14 17" id="KW-0560">Oxidoreductase</keyword>
<keyword evidence="15 17" id="KW-0496">Mitochondrion</keyword>
<evidence type="ECO:0000313" key="20">
    <source>
        <dbReference type="Proteomes" id="UP000053392"/>
    </source>
</evidence>
<evidence type="ECO:0000256" key="16">
    <source>
        <dbReference type="ARBA" id="ARBA00023268"/>
    </source>
</evidence>
<keyword evidence="16 17" id="KW-0511">Multifunctional enzyme</keyword>
<gene>
    <name evidence="19" type="ORF">I313_03760</name>
</gene>
<dbReference type="Pfam" id="PF01118">
    <property type="entry name" value="Semialdhyde_dh"/>
    <property type="match status" value="1"/>
</dbReference>
<accession>A0A0D0V658</accession>
<dbReference type="NCBIfam" id="TIGR00761">
    <property type="entry name" value="argB"/>
    <property type="match status" value="1"/>
</dbReference>
<dbReference type="CDD" id="cd04263">
    <property type="entry name" value="DUF619-NAGK-FABP"/>
    <property type="match status" value="1"/>
</dbReference>
<dbReference type="InterPro" id="IPR001048">
    <property type="entry name" value="Asp/Glu/Uridylate_kinase"/>
</dbReference>
<dbReference type="UniPathway" id="UPA00068">
    <property type="reaction ID" value="UER00107"/>
</dbReference>
<dbReference type="Gene3D" id="3.40.1160.10">
    <property type="entry name" value="Acetylglutamate kinase-like"/>
    <property type="match status" value="1"/>
</dbReference>
<dbReference type="GO" id="GO:0051287">
    <property type="term" value="F:NAD binding"/>
    <property type="evidence" value="ECO:0007669"/>
    <property type="project" value="UniProtKB-UniRule"/>
</dbReference>
<dbReference type="AlphaFoldDB" id="A0A0D0V658"/>
<dbReference type="InterPro" id="IPR041734">
    <property type="entry name" value="NAGK-fArgBP"/>
</dbReference>
<dbReference type="InterPro" id="IPR036393">
    <property type="entry name" value="AceGlu_kinase-like_sf"/>
</dbReference>
<dbReference type="GO" id="GO:0005759">
    <property type="term" value="C:mitochondrial matrix"/>
    <property type="evidence" value="ECO:0007669"/>
    <property type="project" value="TreeGrafter"/>
</dbReference>
<evidence type="ECO:0000256" key="6">
    <source>
        <dbReference type="ARBA" id="ARBA00022571"/>
    </source>
</evidence>
<dbReference type="OrthoDB" id="438291at2759"/>
<feature type="domain" description="N-acetyltransferase" evidence="18">
    <location>
        <begin position="369"/>
        <end position="523"/>
    </location>
</feature>
<dbReference type="PIRSF" id="PIRSF036440">
    <property type="entry name" value="ARG5-6"/>
    <property type="match status" value="1"/>
</dbReference>
<dbReference type="InterPro" id="IPR011241">
    <property type="entry name" value="NAGK/NAGSA"/>
</dbReference>
<keyword evidence="13" id="KW-0809">Transit peptide</keyword>
<dbReference type="SUPFAM" id="SSF55347">
    <property type="entry name" value="Glyceraldehyde-3-phosphate dehydrogenase-like, C-terminal domain"/>
    <property type="match status" value="1"/>
</dbReference>
<evidence type="ECO:0000256" key="9">
    <source>
        <dbReference type="ARBA" id="ARBA00022741"/>
    </source>
</evidence>
<evidence type="ECO:0000256" key="1">
    <source>
        <dbReference type="ARBA" id="ARBA00004173"/>
    </source>
</evidence>
<dbReference type="HAMAP" id="MF_00150">
    <property type="entry name" value="ArgC_type1"/>
    <property type="match status" value="1"/>
</dbReference>
<dbReference type="InterPro" id="IPR000706">
    <property type="entry name" value="AGPR_type-1"/>
</dbReference>
<dbReference type="PANTHER" id="PTHR23342:SF0">
    <property type="entry name" value="N-ACETYLGLUTAMATE SYNTHASE, MITOCHONDRIAL"/>
    <property type="match status" value="1"/>
</dbReference>
<dbReference type="FunFam" id="3.40.630.30:FF:000029">
    <property type="entry name" value="Bifunctional acetylglutamate kinase/N-acetyl-gamma-glutamyl-phosphate reductase"/>
    <property type="match status" value="1"/>
</dbReference>
<dbReference type="HOGENOM" id="CLU_006384_4_0_1"/>
<proteinExistence type="inferred from homology"/>
<dbReference type="NCBIfam" id="TIGR01850">
    <property type="entry name" value="argC"/>
    <property type="match status" value="1"/>
</dbReference>
<keyword evidence="6 17" id="KW-0055">Arginine biosynthesis</keyword>
<dbReference type="Gene3D" id="3.40.630.30">
    <property type="match status" value="1"/>
</dbReference>
<keyword evidence="11 17" id="KW-0067">ATP-binding</keyword>
<evidence type="ECO:0000256" key="5">
    <source>
        <dbReference type="ARBA" id="ARBA00007239"/>
    </source>
</evidence>
<evidence type="ECO:0000256" key="12">
    <source>
        <dbReference type="ARBA" id="ARBA00022857"/>
    </source>
</evidence>
<evidence type="ECO:0000256" key="3">
    <source>
        <dbReference type="ARBA" id="ARBA00004862"/>
    </source>
</evidence>
<evidence type="ECO:0000256" key="10">
    <source>
        <dbReference type="ARBA" id="ARBA00022777"/>
    </source>
</evidence>
<dbReference type="Pfam" id="PF00696">
    <property type="entry name" value="AA_kinase"/>
    <property type="match status" value="1"/>
</dbReference>
<comment type="pathway">
    <text evidence="3 17">Amino-acid biosynthesis; L-arginine biosynthesis; N(2)-acetyl-L-ornithine from L-glutamate: step 3/4.</text>
</comment>
<dbReference type="PANTHER" id="PTHR23342">
    <property type="entry name" value="N-ACETYLGLUTAMATE SYNTHASE"/>
    <property type="match status" value="1"/>
</dbReference>
<protein>
    <submittedName>
        <fullName evidence="19">Unplaced genomic scaffold supercont1.8, whole genome shotgun sequence</fullName>
    </submittedName>
</protein>
<keyword evidence="12 17" id="KW-0521">NADP</keyword>
<dbReference type="GO" id="GO:0006526">
    <property type="term" value="P:L-arginine biosynthetic process"/>
    <property type="evidence" value="ECO:0007669"/>
    <property type="project" value="UniProtKB-UniRule"/>
</dbReference>
<dbReference type="Gene3D" id="3.40.50.720">
    <property type="entry name" value="NAD(P)-binding Rossmann-like Domain"/>
    <property type="match status" value="1"/>
</dbReference>
<dbReference type="FunFam" id="3.40.1160.10:FF:000011">
    <property type="entry name" value="N-acetyl-gamma-glutamyl-phosphate reductase, variant"/>
    <property type="match status" value="1"/>
</dbReference>
<evidence type="ECO:0000259" key="18">
    <source>
        <dbReference type="PROSITE" id="PS51731"/>
    </source>
</evidence>
<dbReference type="Proteomes" id="UP000053392">
    <property type="component" value="Unassembled WGS sequence"/>
</dbReference>
<comment type="similarity">
    <text evidence="4 17">In the N-terminal section; belongs to the acetylglutamate kinase family.</text>
</comment>
<comment type="similarity">
    <text evidence="5 17">In the C-terminal section; belongs to the NAGSA dehydrogenase family.</text>
</comment>
<keyword evidence="9 17" id="KW-0547">Nucleotide-binding</keyword>
<dbReference type="GO" id="GO:0003942">
    <property type="term" value="F:N-acetyl-gamma-glutamyl-phosphate reductase activity"/>
    <property type="evidence" value="ECO:0007669"/>
    <property type="project" value="UniProtKB-UniRule"/>
</dbReference>
<comment type="subcellular location">
    <subcellularLocation>
        <location evidence="1 17">Mitochondrion</location>
    </subcellularLocation>
</comment>
<keyword evidence="7 17" id="KW-0028">Amino-acid biosynthesis</keyword>
<evidence type="ECO:0000256" key="14">
    <source>
        <dbReference type="ARBA" id="ARBA00023002"/>
    </source>
</evidence>
<dbReference type="EMBL" id="KN847903">
    <property type="protein sequence ID" value="KIR40435.1"/>
    <property type="molecule type" value="Genomic_DNA"/>
</dbReference>
<keyword evidence="20" id="KW-1185">Reference proteome</keyword>
<evidence type="ECO:0000256" key="4">
    <source>
        <dbReference type="ARBA" id="ARBA00006830"/>
    </source>
</evidence>
<organism evidence="19 20">
    <name type="scientific">Cryptococcus deuterogattii Ram5</name>
    <dbReference type="NCBI Taxonomy" id="1296110"/>
    <lineage>
        <taxon>Eukaryota</taxon>
        <taxon>Fungi</taxon>
        <taxon>Dikarya</taxon>
        <taxon>Basidiomycota</taxon>
        <taxon>Agaricomycotina</taxon>
        <taxon>Tremellomycetes</taxon>
        <taxon>Tremellales</taxon>
        <taxon>Cryptococcaceae</taxon>
        <taxon>Cryptococcus</taxon>
        <taxon>Cryptococcus gattii species complex</taxon>
    </lineage>
</organism>
<dbReference type="SMART" id="SM00859">
    <property type="entry name" value="Semialdhyde_dh"/>
    <property type="match status" value="1"/>
</dbReference>
<dbReference type="Pfam" id="PF04768">
    <property type="entry name" value="NAT"/>
    <property type="match status" value="1"/>
</dbReference>
<evidence type="ECO:0000256" key="13">
    <source>
        <dbReference type="ARBA" id="ARBA00022946"/>
    </source>
</evidence>
<evidence type="ECO:0000313" key="19">
    <source>
        <dbReference type="EMBL" id="KIR40435.1"/>
    </source>
</evidence>
<dbReference type="InterPro" id="IPR058924">
    <property type="entry name" value="AGPR_dimerisation_dom"/>
</dbReference>
<evidence type="ECO:0000256" key="7">
    <source>
        <dbReference type="ARBA" id="ARBA00022605"/>
    </source>
</evidence>
<dbReference type="CDD" id="cd23936">
    <property type="entry name" value="AGPR_C_ARG5_6_like"/>
    <property type="match status" value="1"/>
</dbReference>
<dbReference type="GO" id="GO:0070401">
    <property type="term" value="F:NADP+ binding"/>
    <property type="evidence" value="ECO:0007669"/>
    <property type="project" value="InterPro"/>
</dbReference>
<evidence type="ECO:0000256" key="2">
    <source>
        <dbReference type="ARBA" id="ARBA00004828"/>
    </source>
</evidence>